<keyword evidence="1" id="KW-0812">Transmembrane</keyword>
<feature type="transmembrane region" description="Helical" evidence="1">
    <location>
        <begin position="12"/>
        <end position="33"/>
    </location>
</feature>
<accession>D5UB18</accession>
<evidence type="ECO:0008006" key="4">
    <source>
        <dbReference type="Google" id="ProtNLM"/>
    </source>
</evidence>
<dbReference type="KEGG" id="brm:Bmur_1809"/>
<organism evidence="2 3">
    <name type="scientific">Brachyspira murdochii (strain ATCC 51284 / DSM 12563 / 56-150)</name>
    <name type="common">Serpulina murdochii</name>
    <dbReference type="NCBI Taxonomy" id="526224"/>
    <lineage>
        <taxon>Bacteria</taxon>
        <taxon>Pseudomonadati</taxon>
        <taxon>Spirochaetota</taxon>
        <taxon>Spirochaetia</taxon>
        <taxon>Brachyspirales</taxon>
        <taxon>Brachyspiraceae</taxon>
        <taxon>Brachyspira</taxon>
    </lineage>
</organism>
<gene>
    <name evidence="2" type="ordered locus">Bmur_1809</name>
</gene>
<sequence length="1482" mass="167419">MRKKDRYSRFRMYIATTLLAFMIPALFSVSIVLSNKQKYLDNVIEYINKVSPINISISDISISYKLELVLDNVKLYSKNSKDAFFDMDKASLRFNFLRIFIKRDPLYLLSDINIDNADFYPIVFDTSILKSESTNKKNIYESIRDTVNSITPIFMDKNINIKNFSAKVIDDNTTTEVSLNSLYGNFRDYGYFLSYDLNLPDKTIVHLASESTTNLSDINTLIYAKDENGDLFKYNLFITNTYDKIEASLQNENKYDFINLNYNHNNEDINFSVTNIKIKKDTIYKFMNIALDTPIIYKFVKLDNKKITSVSNYINTFRDADINAYGYYSLKNITNSYIDFDLNVRDKLFNAAVNAELTNNSIILSNASINALDGNITASGIVPLSDPISSVISLNVKDINAGAKKLSTKLYLKPTAVDDKEIRSRFTISSFTYANTLANPLSFDFLYNRDDKDIALNLIPSKYEQPFNMSFSLDRTKPILAEAKGVIPQDIFLVLLGKNIIDNLSSLNVNYSLSNAMYTEGKGNVHILKASSRKIYTEEYLIRIGISAYQNVIDIDNIYYRLSEDSGINANAKIEYDKNFNVKINGNIGTPAGNYGLSGFTTTSTNGNRIIYASTDKSEIIASGVMATNGLLDLNIKTPKTLSIKDIDINVDVDINNYTQEPIYIYGNIKANKNLAPIFALNTQFELSNQSIMLTNIVLDYGENRVSGNGILTSSDGIGKFTALLKDIENDGIFALDASINKNNIYGKVTVSQLPFDISGKAYGILTANATVIGLMNSPVVYLEKFDVKEFQIPGMRFDISLTGYYKKDELELKDILVTKTGDFGMVTSKAFTKKQQIKIPYAYFSKDLQNMQVEVNNIVFLSSYSGTIDYNMRRLPDGRQEFRVQTTPITINKRKLPEFGTIVTYNGEDITFTNTKKHGINGSITKEEEGTRTDLIYVYDNNNMLNIDGIIKNTKRDQVDLLVTSDIINVEVFEIFNVLFTEIHSSPTNFMIDGKPYTLYAHIHGDADNVAIDGRFLGHGRRVKIAYFNDVFDDTIVDFNFDGHMFNVNNLTFTSKKKKNLSVTGEAEIFKNTINYMAFDLLSSDEQLGLLDGNMNLGIAKVKGPVHVDITVGGNIAAPRIGGILTLMKSDVQLSTLPSGSTYKERVYGILSKIYWDFTIEAWRQVRVAHNLVGDVYLEEGSKMRVYNTLMDGIELAGTVNVDRGSIYYLQNIYQLENGSVTFPPNNSLDPIITATAYTYKKYYPSTANLSSQSFESEIAGESVTLYMEMNARLSQLISSQNSGLSPVRFYTIPALGQYQVNQLAGIPQGSFGSREDQMFAESTSSRSSINNNQLQQLTMNYSDLLLRSTVLRPVERWVRQFLGIDYINLSPTVVNNLLFVTNNNSISPTSVWDNTSVGIGKYVSKYLYLKYDVTYRAVDTTRPSINGKNVDPYYFDHQFGFEVSLLKNYKLANFVFEYKINPFDIRGKGQDFNIVTRWRF</sequence>
<name>D5UB18_BRAM5</name>
<proteinExistence type="predicted"/>
<dbReference type="Proteomes" id="UP000001915">
    <property type="component" value="Chromosome"/>
</dbReference>
<evidence type="ECO:0000313" key="3">
    <source>
        <dbReference type="Proteomes" id="UP000001915"/>
    </source>
</evidence>
<evidence type="ECO:0000313" key="2">
    <source>
        <dbReference type="EMBL" id="ADG71891.1"/>
    </source>
</evidence>
<dbReference type="EMBL" id="CP001959">
    <property type="protein sequence ID" value="ADG71891.1"/>
    <property type="molecule type" value="Genomic_DNA"/>
</dbReference>
<dbReference type="HOGENOM" id="CLU_250724_0_0_12"/>
<dbReference type="STRING" id="526224.Bmur_1809"/>
<dbReference type="eggNOG" id="COG2911">
    <property type="taxonomic scope" value="Bacteria"/>
</dbReference>
<evidence type="ECO:0000256" key="1">
    <source>
        <dbReference type="SAM" id="Phobius"/>
    </source>
</evidence>
<protein>
    <recommendedName>
        <fullName evidence="4">Translocation/assembly module TamB</fullName>
    </recommendedName>
</protein>
<keyword evidence="1" id="KW-0472">Membrane</keyword>
<reference evidence="2 3" key="1">
    <citation type="journal article" date="2010" name="Stand. Genomic Sci.">
        <title>Complete genome sequence of Brachyspira murdochii type strain (56-150).</title>
        <authorList>
            <person name="Pati A."/>
            <person name="Sikorski J."/>
            <person name="Gronow S."/>
            <person name="Munk C."/>
            <person name="Lapidus A."/>
            <person name="Copeland A."/>
            <person name="Glavina Del Tio T."/>
            <person name="Nolan M."/>
            <person name="Lucas S."/>
            <person name="Chen F."/>
            <person name="Tice H."/>
            <person name="Cheng J.F."/>
            <person name="Han C."/>
            <person name="Detter J.C."/>
            <person name="Bruce D."/>
            <person name="Tapia R."/>
            <person name="Goodwin L."/>
            <person name="Pitluck S."/>
            <person name="Liolios K."/>
            <person name="Ivanova N."/>
            <person name="Mavromatis K."/>
            <person name="Mikhailova N."/>
            <person name="Chen A."/>
            <person name="Palaniappan K."/>
            <person name="Land M."/>
            <person name="Hauser L."/>
            <person name="Chang Y.J."/>
            <person name="Jeffries C.D."/>
            <person name="Spring S."/>
            <person name="Rohde M."/>
            <person name="Goker M."/>
            <person name="Bristow J."/>
            <person name="Eisen J.A."/>
            <person name="Markowitz V."/>
            <person name="Hugenholtz P."/>
            <person name="Kyrpides N.C."/>
            <person name="Klenk H.P."/>
        </authorList>
    </citation>
    <scope>NUCLEOTIDE SEQUENCE [LARGE SCALE GENOMIC DNA]</scope>
    <source>
        <strain evidence="3">ATCC 51284 / DSM 12563 / 56-150</strain>
    </source>
</reference>
<keyword evidence="1" id="KW-1133">Transmembrane helix</keyword>